<sequence>MPPASPQPSGRLVYCQDGEANDNITSDSYTSKEHLIEASDAEYIKGESMYVTLFEEMVNVVLQAEDYLFDSREITCFDRYAKLSYPARYLFIRLCLRKNDQWIRLGDLKYQRELGENIVSAMHELCSPRTPATVVPSTDIDIKVKTEERDDIIDLTADEEVNPDIFALIKQEDTKSLLPGIQQEPDYSVFADGESRANVRDLLECLRVDELREVVKEMKVPKTENKRDALINVLLHTTSSQRTLPFPVVSSAKGKRPKKLAQAALTAYMPQKKAQTQQDRLRAVVIQKIGACIRLNPETVKLFRRVNVVYFRSTLYSPTLLTDAILARCKKRNFEPVLYERSARLWESRDALLQYEAALEWEAQIDEIWGVGTGNAPRSRSRSAFSKTPAPRHRLRSECSRSPSKRGLSTAHDFVLNDTIAGDPLDESPRTRDAREVKAIFEKVYPLWCEAVVVKGNEDPQGKGLERFHYGHVLTRIVCKGADALGILKEHEHELEILEELLAQRRWRRARRGRWHERRALILMTHFPKDEETHRVAYNAVIEALQDNDTHIVYRPKLLRRLKTMEKRLKVPEDEVVQCLAALKQAAQETIHGIRVWPAVDATGKLGIAESKHSILTFIKPKQEKLPSTEAATQAAGVKVQIPRTGKSVWKGRDNEEVNVETFALQHYESLNYKGFHCEGRIVTTIFGLLFWDVIFAPIPGAFETLYQIAPLDIAEETFYTARQELIQDRLCEIRDGKALELLTGSYDQYSDEKRSCVGVRWDLFERQDLVEIVQCLDAAGLAAICQTVAEDYGNRTAGVPDLIIWNKDTSTCKFVEVKGPGDNLQENQKLWIDVLLQAGIPVEVCRVYEEGEDGSPKKAKVKPKKELSSTAKKRKHRDAEENVPESEDEEVDYSQLDPSQDMLPLAKPAFPSSVINTFQQVEVLLTPRKKRRQTAD</sequence>
<protein>
    <submittedName>
        <fullName evidence="1">VRR-NUC domain-containing protein</fullName>
    </submittedName>
</protein>
<proteinExistence type="predicted"/>
<keyword evidence="2" id="KW-1185">Reference proteome</keyword>
<evidence type="ECO:0000313" key="1">
    <source>
        <dbReference type="EMBL" id="KAI0086435.1"/>
    </source>
</evidence>
<organism evidence="1 2">
    <name type="scientific">Irpex rosettiformis</name>
    <dbReference type="NCBI Taxonomy" id="378272"/>
    <lineage>
        <taxon>Eukaryota</taxon>
        <taxon>Fungi</taxon>
        <taxon>Dikarya</taxon>
        <taxon>Basidiomycota</taxon>
        <taxon>Agaricomycotina</taxon>
        <taxon>Agaricomycetes</taxon>
        <taxon>Polyporales</taxon>
        <taxon>Irpicaceae</taxon>
        <taxon>Irpex</taxon>
    </lineage>
</organism>
<reference evidence="1" key="1">
    <citation type="journal article" date="2021" name="Environ. Microbiol.">
        <title>Gene family expansions and transcriptome signatures uncover fungal adaptations to wood decay.</title>
        <authorList>
            <person name="Hage H."/>
            <person name="Miyauchi S."/>
            <person name="Viragh M."/>
            <person name="Drula E."/>
            <person name="Min B."/>
            <person name="Chaduli D."/>
            <person name="Navarro D."/>
            <person name="Favel A."/>
            <person name="Norest M."/>
            <person name="Lesage-Meessen L."/>
            <person name="Balint B."/>
            <person name="Merenyi Z."/>
            <person name="de Eugenio L."/>
            <person name="Morin E."/>
            <person name="Martinez A.T."/>
            <person name="Baldrian P."/>
            <person name="Stursova M."/>
            <person name="Martinez M.J."/>
            <person name="Novotny C."/>
            <person name="Magnuson J.K."/>
            <person name="Spatafora J.W."/>
            <person name="Maurice S."/>
            <person name="Pangilinan J."/>
            <person name="Andreopoulos W."/>
            <person name="LaButti K."/>
            <person name="Hundley H."/>
            <person name="Na H."/>
            <person name="Kuo A."/>
            <person name="Barry K."/>
            <person name="Lipzen A."/>
            <person name="Henrissat B."/>
            <person name="Riley R."/>
            <person name="Ahrendt S."/>
            <person name="Nagy L.G."/>
            <person name="Grigoriev I.V."/>
            <person name="Martin F."/>
            <person name="Rosso M.N."/>
        </authorList>
    </citation>
    <scope>NUCLEOTIDE SEQUENCE</scope>
    <source>
        <strain evidence="1">CBS 384.51</strain>
    </source>
</reference>
<dbReference type="Proteomes" id="UP001055072">
    <property type="component" value="Unassembled WGS sequence"/>
</dbReference>
<dbReference type="EMBL" id="MU274924">
    <property type="protein sequence ID" value="KAI0086435.1"/>
    <property type="molecule type" value="Genomic_DNA"/>
</dbReference>
<gene>
    <name evidence="1" type="ORF">BDY19DRAFT_361693</name>
</gene>
<name>A0ACB8TWP2_9APHY</name>
<comment type="caution">
    <text evidence="1">The sequence shown here is derived from an EMBL/GenBank/DDBJ whole genome shotgun (WGS) entry which is preliminary data.</text>
</comment>
<accession>A0ACB8TWP2</accession>
<evidence type="ECO:0000313" key="2">
    <source>
        <dbReference type="Proteomes" id="UP001055072"/>
    </source>
</evidence>